<dbReference type="PANTHER" id="PTHR23049">
    <property type="entry name" value="MYOSIN REGULATORY LIGHT CHAIN 2"/>
    <property type="match status" value="1"/>
</dbReference>
<comment type="caution">
    <text evidence="7">The sequence shown here is derived from an EMBL/GenBank/DDBJ whole genome shotgun (WGS) entry which is preliminary data.</text>
</comment>
<sequence length="398" mass="45421">MSKNLRKNEEKLLKTHVTEDQQLSAQKYDLIMRLKNDLESCQENIEEIKTDREKLFSMAHKGAALPIIPIQDTVPYTSRVSEWIKSLEMDDIDDPISLEQQTPDLGIQCEVRKENQKGSYFAAVVQIEDGISPTQEQLPYEFGKNELHSNKQNSQLISSSEQLPAQVSNSTDKEKSSFAARSKANPLLLMRQIRDQATEESEKDGASFLEREGIAGVSILQISIMSSRKARGRGTTKKRAQRATSNVFAMFDQAQIQEFKEAFNMIDQNRDGFIDKDDLHDMLASLGKNPEDDFLEGMMKEAPGPINFTMFLTLFGERLQGTDPEDVIKNAFACFDEENSGRINEERLRELLTTMGDRFTDEDVDEMYREAPIDKNGMFDYLEFTRILKHGAKEKDDQ</sequence>
<gene>
    <name evidence="7" type="ORF">HNY73_019326</name>
</gene>
<keyword evidence="3" id="KW-0106">Calcium</keyword>
<dbReference type="SUPFAM" id="SSF47473">
    <property type="entry name" value="EF-hand"/>
    <property type="match status" value="1"/>
</dbReference>
<dbReference type="PROSITE" id="PS50222">
    <property type="entry name" value="EF_HAND_2"/>
    <property type="match status" value="3"/>
</dbReference>
<dbReference type="InterPro" id="IPR011992">
    <property type="entry name" value="EF-hand-dom_pair"/>
</dbReference>
<keyword evidence="4" id="KW-0175">Coiled coil</keyword>
<proteinExistence type="predicted"/>
<evidence type="ECO:0000313" key="8">
    <source>
        <dbReference type="Proteomes" id="UP000807504"/>
    </source>
</evidence>
<evidence type="ECO:0000256" key="2">
    <source>
        <dbReference type="ARBA" id="ARBA00022737"/>
    </source>
</evidence>
<feature type="domain" description="EF-hand" evidence="6">
    <location>
        <begin position="323"/>
        <end position="358"/>
    </location>
</feature>
<dbReference type="AlphaFoldDB" id="A0A8T0EFT1"/>
<dbReference type="Proteomes" id="UP000807504">
    <property type="component" value="Unassembled WGS sequence"/>
</dbReference>
<dbReference type="InterPro" id="IPR050403">
    <property type="entry name" value="Myosin_RLC"/>
</dbReference>
<dbReference type="Gene3D" id="1.10.238.10">
    <property type="entry name" value="EF-hand"/>
    <property type="match status" value="2"/>
</dbReference>
<dbReference type="InterPro" id="IPR002048">
    <property type="entry name" value="EF_hand_dom"/>
</dbReference>
<dbReference type="InterPro" id="IPR018247">
    <property type="entry name" value="EF_Hand_1_Ca_BS"/>
</dbReference>
<keyword evidence="1" id="KW-0479">Metal-binding</keyword>
<keyword evidence="8" id="KW-1185">Reference proteome</keyword>
<feature type="compositionally biased region" description="Polar residues" evidence="5">
    <location>
        <begin position="152"/>
        <end position="170"/>
    </location>
</feature>
<dbReference type="SMART" id="SM00054">
    <property type="entry name" value="EFh"/>
    <property type="match status" value="3"/>
</dbReference>
<dbReference type="FunFam" id="1.10.238.10:FF:000007">
    <property type="entry name" value="Putative myosin regulatory light chain sqh"/>
    <property type="match status" value="1"/>
</dbReference>
<reference evidence="7" key="2">
    <citation type="submission" date="2020-06" db="EMBL/GenBank/DDBJ databases">
        <authorList>
            <person name="Sheffer M."/>
        </authorList>
    </citation>
    <scope>NUCLEOTIDE SEQUENCE</scope>
</reference>
<feature type="coiled-coil region" evidence="4">
    <location>
        <begin position="31"/>
        <end position="58"/>
    </location>
</feature>
<dbReference type="GO" id="GO:0009791">
    <property type="term" value="P:post-embryonic development"/>
    <property type="evidence" value="ECO:0007669"/>
    <property type="project" value="UniProtKB-ARBA"/>
</dbReference>
<name>A0A8T0EFT1_ARGBR</name>
<dbReference type="Pfam" id="PF13499">
    <property type="entry name" value="EF-hand_7"/>
    <property type="match status" value="1"/>
</dbReference>
<evidence type="ECO:0000256" key="3">
    <source>
        <dbReference type="ARBA" id="ARBA00022837"/>
    </source>
</evidence>
<evidence type="ECO:0000313" key="7">
    <source>
        <dbReference type="EMBL" id="KAF8771972.1"/>
    </source>
</evidence>
<dbReference type="Pfam" id="PF13405">
    <property type="entry name" value="EF-hand_6"/>
    <property type="match status" value="1"/>
</dbReference>
<evidence type="ECO:0000256" key="1">
    <source>
        <dbReference type="ARBA" id="ARBA00022723"/>
    </source>
</evidence>
<protein>
    <submittedName>
        <fullName evidence="7">Myosin regulatory light chain sqh like protein</fullName>
    </submittedName>
</protein>
<feature type="region of interest" description="Disordered" evidence="5">
    <location>
        <begin position="152"/>
        <end position="181"/>
    </location>
</feature>
<dbReference type="PROSITE" id="PS00018">
    <property type="entry name" value="EF_HAND_1"/>
    <property type="match status" value="1"/>
</dbReference>
<dbReference type="FunFam" id="1.10.238.10:FF:000010">
    <property type="entry name" value="Myosin regulatory light chain 2, atrial isoform"/>
    <property type="match status" value="1"/>
</dbReference>
<dbReference type="EMBL" id="JABXBU010002228">
    <property type="protein sequence ID" value="KAF8771972.1"/>
    <property type="molecule type" value="Genomic_DNA"/>
</dbReference>
<reference evidence="7" key="1">
    <citation type="journal article" date="2020" name="bioRxiv">
        <title>Chromosome-level reference genome of the European wasp spider Argiope bruennichi: a resource for studies on range expansion and evolutionary adaptation.</title>
        <authorList>
            <person name="Sheffer M.M."/>
            <person name="Hoppe A."/>
            <person name="Krehenwinkel H."/>
            <person name="Uhl G."/>
            <person name="Kuss A.W."/>
            <person name="Jensen L."/>
            <person name="Jensen C."/>
            <person name="Gillespie R.G."/>
            <person name="Hoff K.J."/>
            <person name="Prost S."/>
        </authorList>
    </citation>
    <scope>NUCLEOTIDE SEQUENCE</scope>
</reference>
<accession>A0A8T0EFT1</accession>
<evidence type="ECO:0000256" key="4">
    <source>
        <dbReference type="SAM" id="Coils"/>
    </source>
</evidence>
<feature type="domain" description="EF-hand" evidence="6">
    <location>
        <begin position="359"/>
        <end position="394"/>
    </location>
</feature>
<dbReference type="CDD" id="cd00051">
    <property type="entry name" value="EFh"/>
    <property type="match status" value="2"/>
</dbReference>
<keyword evidence="2" id="KW-0677">Repeat</keyword>
<evidence type="ECO:0000256" key="5">
    <source>
        <dbReference type="SAM" id="MobiDB-lite"/>
    </source>
</evidence>
<dbReference type="GO" id="GO:0005509">
    <property type="term" value="F:calcium ion binding"/>
    <property type="evidence" value="ECO:0007669"/>
    <property type="project" value="InterPro"/>
</dbReference>
<organism evidence="7 8">
    <name type="scientific">Argiope bruennichi</name>
    <name type="common">Wasp spider</name>
    <name type="synonym">Aranea bruennichi</name>
    <dbReference type="NCBI Taxonomy" id="94029"/>
    <lineage>
        <taxon>Eukaryota</taxon>
        <taxon>Metazoa</taxon>
        <taxon>Ecdysozoa</taxon>
        <taxon>Arthropoda</taxon>
        <taxon>Chelicerata</taxon>
        <taxon>Arachnida</taxon>
        <taxon>Araneae</taxon>
        <taxon>Araneomorphae</taxon>
        <taxon>Entelegynae</taxon>
        <taxon>Araneoidea</taxon>
        <taxon>Araneidae</taxon>
        <taxon>Argiope</taxon>
    </lineage>
</organism>
<feature type="domain" description="EF-hand" evidence="6">
    <location>
        <begin position="254"/>
        <end position="289"/>
    </location>
</feature>
<evidence type="ECO:0000259" key="6">
    <source>
        <dbReference type="PROSITE" id="PS50222"/>
    </source>
</evidence>